<feature type="domain" description="Tr-type G" evidence="11">
    <location>
        <begin position="409"/>
        <end position="579"/>
    </location>
</feature>
<gene>
    <name evidence="8" type="primary">infB</name>
    <name evidence="12" type="ORF">CVN68_15220</name>
</gene>
<feature type="binding site" evidence="8">
    <location>
        <begin position="418"/>
        <end position="425"/>
    </location>
    <ligand>
        <name>GTP</name>
        <dbReference type="ChEBI" id="CHEBI:37565"/>
    </ligand>
</feature>
<comment type="similarity">
    <text evidence="1 8 9">Belongs to the TRAFAC class translation factor GTPase superfamily. Classic translation factor GTPase family. IF-2 subfamily.</text>
</comment>
<evidence type="ECO:0000256" key="4">
    <source>
        <dbReference type="ARBA" id="ARBA00022540"/>
    </source>
</evidence>
<comment type="subcellular location">
    <subcellularLocation>
        <location evidence="8">Cytoplasm</location>
    </subcellularLocation>
</comment>
<dbReference type="CDD" id="cd03692">
    <property type="entry name" value="mtIF2_IVc"/>
    <property type="match status" value="1"/>
</dbReference>
<keyword evidence="3 8" id="KW-0963">Cytoplasm</keyword>
<dbReference type="InterPro" id="IPR044145">
    <property type="entry name" value="IF2_II"/>
</dbReference>
<dbReference type="Gene3D" id="2.40.30.10">
    <property type="entry name" value="Translation factors"/>
    <property type="match status" value="2"/>
</dbReference>
<dbReference type="NCBIfam" id="TIGR00231">
    <property type="entry name" value="small_GTP"/>
    <property type="match status" value="1"/>
</dbReference>
<dbReference type="GO" id="GO:0005525">
    <property type="term" value="F:GTP binding"/>
    <property type="evidence" value="ECO:0007669"/>
    <property type="project" value="UniProtKB-KW"/>
</dbReference>
<dbReference type="InterPro" id="IPR000795">
    <property type="entry name" value="T_Tr_GTP-bd_dom"/>
</dbReference>
<keyword evidence="4 8" id="KW-0396">Initiation factor</keyword>
<organism evidence="12 13">
    <name type="scientific">Sphingomonas psychrotolerans</name>
    <dbReference type="NCBI Taxonomy" id="1327635"/>
    <lineage>
        <taxon>Bacteria</taxon>
        <taxon>Pseudomonadati</taxon>
        <taxon>Pseudomonadota</taxon>
        <taxon>Alphaproteobacteria</taxon>
        <taxon>Sphingomonadales</taxon>
        <taxon>Sphingomonadaceae</taxon>
        <taxon>Sphingomonas</taxon>
    </lineage>
</organism>
<dbReference type="Pfam" id="PF00009">
    <property type="entry name" value="GTP_EFTU"/>
    <property type="match status" value="1"/>
</dbReference>
<dbReference type="InterPro" id="IPR027417">
    <property type="entry name" value="P-loop_NTPase"/>
</dbReference>
<dbReference type="PROSITE" id="PS01176">
    <property type="entry name" value="IF2"/>
    <property type="match status" value="1"/>
</dbReference>
<dbReference type="Pfam" id="PF11987">
    <property type="entry name" value="IF-2"/>
    <property type="match status" value="1"/>
</dbReference>
<feature type="region of interest" description="Disordered" evidence="10">
    <location>
        <begin position="1"/>
        <end position="293"/>
    </location>
</feature>
<feature type="region of interest" description="Disordered" evidence="10">
    <location>
        <begin position="306"/>
        <end position="325"/>
    </location>
</feature>
<dbReference type="AlphaFoldDB" id="A0A2K8MMP6"/>
<dbReference type="Gene3D" id="3.40.50.300">
    <property type="entry name" value="P-loop containing nucleotide triphosphate hydrolases"/>
    <property type="match status" value="1"/>
</dbReference>
<dbReference type="OrthoDB" id="9811804at2"/>
<dbReference type="CDD" id="cd03702">
    <property type="entry name" value="IF2_mtIF2_II"/>
    <property type="match status" value="1"/>
</dbReference>
<feature type="compositionally biased region" description="Low complexity" evidence="10">
    <location>
        <begin position="225"/>
        <end position="260"/>
    </location>
</feature>
<protein>
    <recommendedName>
        <fullName evidence="2 8">Translation initiation factor IF-2</fullName>
    </recommendedName>
</protein>
<dbReference type="InterPro" id="IPR005225">
    <property type="entry name" value="Small_GTP-bd"/>
</dbReference>
<dbReference type="InterPro" id="IPR013575">
    <property type="entry name" value="IF2_assoc_dom_bac"/>
</dbReference>
<dbReference type="SUPFAM" id="SSF50447">
    <property type="entry name" value="Translation proteins"/>
    <property type="match status" value="2"/>
</dbReference>
<dbReference type="FunFam" id="2.40.30.10:FF:000007">
    <property type="entry name" value="Translation initiation factor IF-2"/>
    <property type="match status" value="1"/>
</dbReference>
<keyword evidence="13" id="KW-1185">Reference proteome</keyword>
<evidence type="ECO:0000256" key="2">
    <source>
        <dbReference type="ARBA" id="ARBA00020675"/>
    </source>
</evidence>
<dbReference type="FunFam" id="2.40.30.10:FF:000008">
    <property type="entry name" value="Translation initiation factor IF-2"/>
    <property type="match status" value="1"/>
</dbReference>
<dbReference type="FunFam" id="3.40.50.300:FF:000019">
    <property type="entry name" value="Translation initiation factor IF-2"/>
    <property type="match status" value="1"/>
</dbReference>
<feature type="compositionally biased region" description="Pro residues" evidence="10">
    <location>
        <begin position="73"/>
        <end position="86"/>
    </location>
</feature>
<dbReference type="SUPFAM" id="SSF52156">
    <property type="entry name" value="Initiation factor IF2/eIF5b, domain 3"/>
    <property type="match status" value="1"/>
</dbReference>
<feature type="compositionally biased region" description="Low complexity" evidence="10">
    <location>
        <begin position="142"/>
        <end position="177"/>
    </location>
</feature>
<dbReference type="InterPro" id="IPR023115">
    <property type="entry name" value="TIF_IF2_dom3"/>
</dbReference>
<dbReference type="CDD" id="cd01887">
    <property type="entry name" value="IF2_eIF5B"/>
    <property type="match status" value="1"/>
</dbReference>
<dbReference type="Pfam" id="PF04760">
    <property type="entry name" value="IF2_N"/>
    <property type="match status" value="1"/>
</dbReference>
<dbReference type="InterPro" id="IPR009000">
    <property type="entry name" value="Transl_B-barrel_sf"/>
</dbReference>
<dbReference type="InterPro" id="IPR006847">
    <property type="entry name" value="IF2_N"/>
</dbReference>
<evidence type="ECO:0000256" key="5">
    <source>
        <dbReference type="ARBA" id="ARBA00022741"/>
    </source>
</evidence>
<dbReference type="GO" id="GO:0003743">
    <property type="term" value="F:translation initiation factor activity"/>
    <property type="evidence" value="ECO:0007669"/>
    <property type="project" value="UniProtKB-UniRule"/>
</dbReference>
<feature type="compositionally biased region" description="Pro residues" evidence="10">
    <location>
        <begin position="215"/>
        <end position="224"/>
    </location>
</feature>
<evidence type="ECO:0000256" key="10">
    <source>
        <dbReference type="SAM" id="MobiDB-lite"/>
    </source>
</evidence>
<evidence type="ECO:0000256" key="6">
    <source>
        <dbReference type="ARBA" id="ARBA00022917"/>
    </source>
</evidence>
<keyword evidence="6 8" id="KW-0648">Protein biosynthesis</keyword>
<evidence type="ECO:0000256" key="1">
    <source>
        <dbReference type="ARBA" id="ARBA00007733"/>
    </source>
</evidence>
<keyword evidence="7 8" id="KW-0342">GTP-binding</keyword>
<evidence type="ECO:0000256" key="8">
    <source>
        <dbReference type="HAMAP-Rule" id="MF_00100"/>
    </source>
</evidence>
<reference evidence="12 13" key="1">
    <citation type="submission" date="2017-11" db="EMBL/GenBank/DDBJ databases">
        <title>Complete genome sequence of Sphingomonas sp. Strain Cra20, a psychrotolerant potential plant growth promoting rhizobacteria.</title>
        <authorList>
            <person name="Luo Y."/>
        </authorList>
    </citation>
    <scope>NUCLEOTIDE SEQUENCE [LARGE SCALE GENOMIC DNA]</scope>
    <source>
        <strain evidence="12 13">Cra20</strain>
    </source>
</reference>
<proteinExistence type="inferred from homology"/>
<dbReference type="InterPro" id="IPR053905">
    <property type="entry name" value="EF-G-like_DII"/>
</dbReference>
<evidence type="ECO:0000256" key="7">
    <source>
        <dbReference type="ARBA" id="ARBA00023134"/>
    </source>
</evidence>
<feature type="binding site" evidence="8">
    <location>
        <begin position="465"/>
        <end position="469"/>
    </location>
    <ligand>
        <name>GTP</name>
        <dbReference type="ChEBI" id="CHEBI:37565"/>
    </ligand>
</feature>
<feature type="compositionally biased region" description="Pro residues" evidence="10">
    <location>
        <begin position="178"/>
        <end position="188"/>
    </location>
</feature>
<evidence type="ECO:0000256" key="9">
    <source>
        <dbReference type="RuleBase" id="RU000644"/>
    </source>
</evidence>
<evidence type="ECO:0000313" key="13">
    <source>
        <dbReference type="Proteomes" id="UP000229081"/>
    </source>
</evidence>
<accession>A0A2K8MMP6</accession>
<dbReference type="KEGG" id="sphc:CVN68_15220"/>
<dbReference type="PROSITE" id="PS51722">
    <property type="entry name" value="G_TR_2"/>
    <property type="match status" value="1"/>
</dbReference>
<dbReference type="HAMAP" id="MF_00100_B">
    <property type="entry name" value="IF_2_B"/>
    <property type="match status" value="1"/>
</dbReference>
<dbReference type="Pfam" id="PF08364">
    <property type="entry name" value="IF2_assoc"/>
    <property type="match status" value="1"/>
</dbReference>
<dbReference type="GO" id="GO:0005829">
    <property type="term" value="C:cytosol"/>
    <property type="evidence" value="ECO:0007669"/>
    <property type="project" value="TreeGrafter"/>
</dbReference>
<dbReference type="InterPro" id="IPR036925">
    <property type="entry name" value="TIF_IF2_dom3_sf"/>
</dbReference>
<dbReference type="FunFam" id="3.40.50.10050:FF:000001">
    <property type="entry name" value="Translation initiation factor IF-2"/>
    <property type="match status" value="1"/>
</dbReference>
<dbReference type="Pfam" id="PF22042">
    <property type="entry name" value="EF-G_D2"/>
    <property type="match status" value="1"/>
</dbReference>
<dbReference type="EMBL" id="CP024923">
    <property type="protein sequence ID" value="ATY33149.1"/>
    <property type="molecule type" value="Genomic_DNA"/>
</dbReference>
<dbReference type="NCBIfam" id="TIGR00487">
    <property type="entry name" value="IF-2"/>
    <property type="match status" value="1"/>
</dbReference>
<dbReference type="PANTHER" id="PTHR43381">
    <property type="entry name" value="TRANSLATION INITIATION FACTOR IF-2-RELATED"/>
    <property type="match status" value="1"/>
</dbReference>
<dbReference type="GO" id="GO:0003924">
    <property type="term" value="F:GTPase activity"/>
    <property type="evidence" value="ECO:0007669"/>
    <property type="project" value="UniProtKB-UniRule"/>
</dbReference>
<evidence type="ECO:0000313" key="12">
    <source>
        <dbReference type="EMBL" id="ATY33149.1"/>
    </source>
</evidence>
<feature type="compositionally biased region" description="Basic and acidic residues" evidence="10">
    <location>
        <begin position="1"/>
        <end position="10"/>
    </location>
</feature>
<feature type="compositionally biased region" description="Polar residues" evidence="10">
    <location>
        <begin position="28"/>
        <end position="40"/>
    </location>
</feature>
<dbReference type="SUPFAM" id="SSF52540">
    <property type="entry name" value="P-loop containing nucleoside triphosphate hydrolases"/>
    <property type="match status" value="1"/>
</dbReference>
<dbReference type="InterPro" id="IPR015760">
    <property type="entry name" value="TIF_IF2"/>
</dbReference>
<keyword evidence="5 8" id="KW-0547">Nucleotide-binding</keyword>
<name>A0A2K8MMP6_9SPHN</name>
<dbReference type="PANTHER" id="PTHR43381:SF5">
    <property type="entry name" value="TR-TYPE G DOMAIN-CONTAINING PROTEIN"/>
    <property type="match status" value="1"/>
</dbReference>
<comment type="caution">
    <text evidence="8">Lacks conserved residue(s) required for the propagation of feature annotation.</text>
</comment>
<sequence length="910" mass="97693">MSDTENEKPKLGMRAPLGLKRTVETGKVKQSFSHGRSNTVVVEVKRRRVLGPQGAPQEEQAPAPEPVAAAPVPQAPRPAAPAPRPPVSNESAQERQSRMLREAEDQRMQALEEARRREERERAEAIEAEARRAEERARAEAEAANAPKVEAAPEPEPAIAAPEATPTPAPTVAATPAAPAPAPTPAPAPRQVGIQLDPSRPAPRIFTPVQRPEIPRPQPKPEPAPQAQAQSPAQERPAAAGSAGPAAPRTAPTTGGLAPRRPAEPARPQQRDRKGDDRRQAGKLTVTRALGGDDGARARSLAALKRAREKEHRRSYGGSREPQAKQVRDVVVPEAITVQELANRMAEKGADLVKTLFKMGSPVTMTQTIDQDTAELLVTEFGHNIVRVSDADVDLATDMVEDAEDTLQPRAPVVTIMGHVDHGKTSLLDALRGTDVVKGEAGGITQHIGAYQVTLKDKSKITFLDTPGHEAFSEMRARGANVTDIVVLVVAANDGLMPQTIEAINHTKAAGVPMIVAINKVDLDSANPQRVRQRLLEHEVMVEEMGGEVQDVEVSALKKTGLDALIEKIQLQAELLELRANPDREAEGTVIEAKLDKGRGPVATVLVNRGTLKVGDVFVVGAESGKIRALVDDKGRQIKEAGPAMPVEILGLSGVPMAGDPLQVVENEARAREVAEYRAGVIQNKRTTNAPASLESMFSALKDKQAMEYPLVVKADTQGTVEAIVAAINKISTDDIKARVLHAGVGGITESDVTLAGASGAPIIGFNVRPNAKAREIADRQKVAFKYYDVIYELTDEIRAGMAGQLGPEAFETIVGRAEIKEVFSAGKHGKAAGLLVTEGVIRKALKARITRDDVIIYQGEIASLRRFKDDVAEVRAGLECGVTFTQNFTDIKAGDYLETFEVELRERTL</sequence>
<dbReference type="Proteomes" id="UP000229081">
    <property type="component" value="Chromosome"/>
</dbReference>
<feature type="compositionally biased region" description="Basic and acidic residues" evidence="10">
    <location>
        <begin position="261"/>
        <end position="280"/>
    </location>
</feature>
<feature type="compositionally biased region" description="Basic and acidic residues" evidence="10">
    <location>
        <begin position="92"/>
        <end position="141"/>
    </location>
</feature>
<feature type="compositionally biased region" description="Low complexity" evidence="10">
    <location>
        <begin position="55"/>
        <end position="72"/>
    </location>
</feature>
<dbReference type="RefSeq" id="WP_100282953.1">
    <property type="nucleotide sequence ID" value="NZ_CP024923.1"/>
</dbReference>
<dbReference type="Gene3D" id="3.40.50.10050">
    <property type="entry name" value="Translation initiation factor IF- 2, domain 3"/>
    <property type="match status" value="1"/>
</dbReference>
<feature type="binding site" evidence="8">
    <location>
        <begin position="519"/>
        <end position="522"/>
    </location>
    <ligand>
        <name>GTP</name>
        <dbReference type="ChEBI" id="CHEBI:37565"/>
    </ligand>
</feature>
<dbReference type="InterPro" id="IPR000178">
    <property type="entry name" value="TF_IF2_bacterial-like"/>
</dbReference>
<evidence type="ECO:0000256" key="3">
    <source>
        <dbReference type="ARBA" id="ARBA00022490"/>
    </source>
</evidence>
<comment type="function">
    <text evidence="8 9">One of the essential components for the initiation of protein synthesis. Protects formylmethionyl-tRNA from spontaneous hydrolysis and promotes its binding to the 30S ribosomal subunits. Also involved in the hydrolysis of GTP during the formation of the 70S ribosomal complex.</text>
</comment>
<evidence type="ECO:0000259" key="11">
    <source>
        <dbReference type="PROSITE" id="PS51722"/>
    </source>
</evidence>